<name>A0A914WTB9_9BILA</name>
<proteinExistence type="predicted"/>
<evidence type="ECO:0000313" key="2">
    <source>
        <dbReference type="WBParaSite" id="PSAMB.scaffold4796size13502.g25203.t1"/>
    </source>
</evidence>
<sequence>MAQSTNAPKCGYEASMMAEQQDRPLVEKAKDALSTAGVMAKDALSMASEKAKDAYCTAAETTKGLVQQVQAKVTGEQLMTEEEKVAAERKLQDDETRAIVDQKQRLDQHLMQSAFVPPQPTAAHCHTPHGCVDCASGQKPAAQPIL</sequence>
<organism evidence="1 2">
    <name type="scientific">Plectus sambesii</name>
    <dbReference type="NCBI Taxonomy" id="2011161"/>
    <lineage>
        <taxon>Eukaryota</taxon>
        <taxon>Metazoa</taxon>
        <taxon>Ecdysozoa</taxon>
        <taxon>Nematoda</taxon>
        <taxon>Chromadorea</taxon>
        <taxon>Plectida</taxon>
        <taxon>Plectina</taxon>
        <taxon>Plectoidea</taxon>
        <taxon>Plectidae</taxon>
        <taxon>Plectus</taxon>
    </lineage>
</organism>
<dbReference type="AlphaFoldDB" id="A0A914WTB9"/>
<reference evidence="2" key="1">
    <citation type="submission" date="2022-11" db="UniProtKB">
        <authorList>
            <consortium name="WormBaseParasite"/>
        </authorList>
    </citation>
    <scope>IDENTIFICATION</scope>
</reference>
<accession>A0A914WTB9</accession>
<protein>
    <submittedName>
        <fullName evidence="2">Uncharacterized protein</fullName>
    </submittedName>
</protein>
<keyword evidence="1" id="KW-1185">Reference proteome</keyword>
<evidence type="ECO:0000313" key="1">
    <source>
        <dbReference type="Proteomes" id="UP000887566"/>
    </source>
</evidence>
<dbReference type="Proteomes" id="UP000887566">
    <property type="component" value="Unplaced"/>
</dbReference>
<dbReference type="WBParaSite" id="PSAMB.scaffold4796size13502.g25203.t1">
    <property type="protein sequence ID" value="PSAMB.scaffold4796size13502.g25203.t1"/>
    <property type="gene ID" value="PSAMB.scaffold4796size13502.g25203"/>
</dbReference>